<dbReference type="InterPro" id="IPR003682">
    <property type="entry name" value="rRNA_ssu_MeTfrase_G"/>
</dbReference>
<protein>
    <submittedName>
        <fullName evidence="6">16S rRNA methyltransferase GidB</fullName>
    </submittedName>
</protein>
<sequence>MLLSPEQLDQFDGYCRLLLEWNKKMNLTAIREPEEVLIKHFVDSLALLGFAELPQGAKLIDVGTGAGFPGLPLKIARPDLRLALLDSLKKRLTFLQAVCGTLGLDADIIHSRAEDGGKLSGLRQNFDAAVSRAVAPLNLLAEYCLPFVRVGGIFLAAKGPQV</sequence>
<evidence type="ECO:0000256" key="2">
    <source>
        <dbReference type="ARBA" id="ARBA00022552"/>
    </source>
</evidence>
<dbReference type="PIRSF" id="PIRSF003078">
    <property type="entry name" value="GidB"/>
    <property type="match status" value="1"/>
</dbReference>
<dbReference type="AlphaFoldDB" id="K1S9X2"/>
<dbReference type="GO" id="GO:0070043">
    <property type="term" value="F:rRNA (guanine-N7-)-methyltransferase activity"/>
    <property type="evidence" value="ECO:0007669"/>
    <property type="project" value="TreeGrafter"/>
</dbReference>
<keyword evidence="3 6" id="KW-0489">Methyltransferase</keyword>
<dbReference type="PANTHER" id="PTHR31760">
    <property type="entry name" value="S-ADENOSYL-L-METHIONINE-DEPENDENT METHYLTRANSFERASES SUPERFAMILY PROTEIN"/>
    <property type="match status" value="1"/>
</dbReference>
<evidence type="ECO:0000256" key="5">
    <source>
        <dbReference type="ARBA" id="ARBA00022691"/>
    </source>
</evidence>
<comment type="caution">
    <text evidence="6">The sequence shown here is derived from an EMBL/GenBank/DDBJ whole genome shotgun (WGS) entry which is preliminary data.</text>
</comment>
<feature type="non-terminal residue" evidence="6">
    <location>
        <position position="162"/>
    </location>
</feature>
<organism evidence="6">
    <name type="scientific">human gut metagenome</name>
    <dbReference type="NCBI Taxonomy" id="408170"/>
    <lineage>
        <taxon>unclassified sequences</taxon>
        <taxon>metagenomes</taxon>
        <taxon>organismal metagenomes</taxon>
    </lineage>
</organism>
<dbReference type="GO" id="GO:0005829">
    <property type="term" value="C:cytosol"/>
    <property type="evidence" value="ECO:0007669"/>
    <property type="project" value="TreeGrafter"/>
</dbReference>
<evidence type="ECO:0000313" key="6">
    <source>
        <dbReference type="EMBL" id="EKC52194.1"/>
    </source>
</evidence>
<keyword evidence="1" id="KW-0963">Cytoplasm</keyword>
<name>K1S9X2_9ZZZZ</name>
<gene>
    <name evidence="6" type="ORF">OBE_13212</name>
</gene>
<dbReference type="EMBL" id="AJWZ01009125">
    <property type="protein sequence ID" value="EKC52194.1"/>
    <property type="molecule type" value="Genomic_DNA"/>
</dbReference>
<reference evidence="6" key="1">
    <citation type="journal article" date="2013" name="Environ. Microbiol.">
        <title>Microbiota from the distal guts of lean and obese adolescents exhibit partial functional redundancy besides clear differences in community structure.</title>
        <authorList>
            <person name="Ferrer M."/>
            <person name="Ruiz A."/>
            <person name="Lanza F."/>
            <person name="Haange S.B."/>
            <person name="Oberbach A."/>
            <person name="Till H."/>
            <person name="Bargiela R."/>
            <person name="Campoy C."/>
            <person name="Segura M.T."/>
            <person name="Richter M."/>
            <person name="von Bergen M."/>
            <person name="Seifert J."/>
            <person name="Suarez A."/>
        </authorList>
    </citation>
    <scope>NUCLEOTIDE SEQUENCE</scope>
</reference>
<keyword evidence="2" id="KW-0698">rRNA processing</keyword>
<accession>K1S9X2</accession>
<evidence type="ECO:0000256" key="3">
    <source>
        <dbReference type="ARBA" id="ARBA00022603"/>
    </source>
</evidence>
<dbReference type="InterPro" id="IPR029063">
    <property type="entry name" value="SAM-dependent_MTases_sf"/>
</dbReference>
<dbReference type="PANTHER" id="PTHR31760:SF0">
    <property type="entry name" value="S-ADENOSYL-L-METHIONINE-DEPENDENT METHYLTRANSFERASES SUPERFAMILY PROTEIN"/>
    <property type="match status" value="1"/>
</dbReference>
<dbReference type="FunFam" id="3.40.50.150:FF:000041">
    <property type="entry name" value="Ribosomal RNA small subunit methyltransferase G"/>
    <property type="match status" value="1"/>
</dbReference>
<dbReference type="HAMAP" id="MF_00074">
    <property type="entry name" value="16SrRNA_methyltr_G"/>
    <property type="match status" value="1"/>
</dbReference>
<keyword evidence="4 6" id="KW-0808">Transferase</keyword>
<dbReference type="NCBIfam" id="TIGR00138">
    <property type="entry name" value="rsmG_gidB"/>
    <property type="match status" value="1"/>
</dbReference>
<evidence type="ECO:0000256" key="4">
    <source>
        <dbReference type="ARBA" id="ARBA00022679"/>
    </source>
</evidence>
<dbReference type="Pfam" id="PF02527">
    <property type="entry name" value="GidB"/>
    <property type="match status" value="1"/>
</dbReference>
<proteinExistence type="inferred from homology"/>
<dbReference type="Gene3D" id="3.40.50.150">
    <property type="entry name" value="Vaccinia Virus protein VP39"/>
    <property type="match status" value="1"/>
</dbReference>
<dbReference type="SUPFAM" id="SSF53335">
    <property type="entry name" value="S-adenosyl-L-methionine-dependent methyltransferases"/>
    <property type="match status" value="1"/>
</dbReference>
<evidence type="ECO:0000256" key="1">
    <source>
        <dbReference type="ARBA" id="ARBA00022490"/>
    </source>
</evidence>
<keyword evidence="5" id="KW-0949">S-adenosyl-L-methionine</keyword>